<gene>
    <name evidence="6" type="ORF">N7493_010745</name>
</gene>
<keyword evidence="2" id="KW-0808">Transferase</keyword>
<evidence type="ECO:0000259" key="4">
    <source>
        <dbReference type="Pfam" id="PF00891"/>
    </source>
</evidence>
<dbReference type="GO" id="GO:0032259">
    <property type="term" value="P:methylation"/>
    <property type="evidence" value="ECO:0007669"/>
    <property type="project" value="UniProtKB-KW"/>
</dbReference>
<dbReference type="InterPro" id="IPR036388">
    <property type="entry name" value="WH-like_DNA-bd_sf"/>
</dbReference>
<dbReference type="Proteomes" id="UP001215712">
    <property type="component" value="Unassembled WGS sequence"/>
</dbReference>
<dbReference type="InterPro" id="IPR012967">
    <property type="entry name" value="COMT_dimerisation"/>
</dbReference>
<dbReference type="InterPro" id="IPR029063">
    <property type="entry name" value="SAM-dependent_MTases_sf"/>
</dbReference>
<dbReference type="Pfam" id="PF08100">
    <property type="entry name" value="Dimerisation"/>
    <property type="match status" value="1"/>
</dbReference>
<proteinExistence type="predicted"/>
<evidence type="ECO:0000256" key="2">
    <source>
        <dbReference type="ARBA" id="ARBA00022679"/>
    </source>
</evidence>
<dbReference type="Gene3D" id="3.40.50.150">
    <property type="entry name" value="Vaccinia Virus protein VP39"/>
    <property type="match status" value="1"/>
</dbReference>
<organism evidence="6 7">
    <name type="scientific">Penicillium malachiteum</name>
    <dbReference type="NCBI Taxonomy" id="1324776"/>
    <lineage>
        <taxon>Eukaryota</taxon>
        <taxon>Fungi</taxon>
        <taxon>Dikarya</taxon>
        <taxon>Ascomycota</taxon>
        <taxon>Pezizomycotina</taxon>
        <taxon>Eurotiomycetes</taxon>
        <taxon>Eurotiomycetidae</taxon>
        <taxon>Eurotiales</taxon>
        <taxon>Aspergillaceae</taxon>
        <taxon>Penicillium</taxon>
    </lineage>
</organism>
<dbReference type="InterPro" id="IPR001077">
    <property type="entry name" value="COMT_C"/>
</dbReference>
<dbReference type="EMBL" id="JAQJAN010000019">
    <property type="protein sequence ID" value="KAJ5709411.1"/>
    <property type="molecule type" value="Genomic_DNA"/>
</dbReference>
<evidence type="ECO:0000256" key="1">
    <source>
        <dbReference type="ARBA" id="ARBA00022603"/>
    </source>
</evidence>
<dbReference type="GO" id="GO:0046983">
    <property type="term" value="F:protein dimerization activity"/>
    <property type="evidence" value="ECO:0007669"/>
    <property type="project" value="InterPro"/>
</dbReference>
<evidence type="ECO:0000313" key="7">
    <source>
        <dbReference type="Proteomes" id="UP001215712"/>
    </source>
</evidence>
<dbReference type="InterPro" id="IPR036390">
    <property type="entry name" value="WH_DNA-bd_sf"/>
</dbReference>
<dbReference type="Pfam" id="PF00891">
    <property type="entry name" value="Methyltransf_2"/>
    <property type="match status" value="1"/>
</dbReference>
<evidence type="ECO:0000256" key="3">
    <source>
        <dbReference type="ARBA" id="ARBA00022691"/>
    </source>
</evidence>
<feature type="domain" description="O-methyltransferase C-terminal" evidence="4">
    <location>
        <begin position="239"/>
        <end position="394"/>
    </location>
</feature>
<reference evidence="6" key="1">
    <citation type="journal article" date="2023" name="IMA Fungus">
        <title>Comparative genomic study of the Penicillium genus elucidates a diverse pangenome and 15 lateral gene transfer events.</title>
        <authorList>
            <person name="Petersen C."/>
            <person name="Sorensen T."/>
            <person name="Nielsen M.R."/>
            <person name="Sondergaard T.E."/>
            <person name="Sorensen J.L."/>
            <person name="Fitzpatrick D.A."/>
            <person name="Frisvad J.C."/>
            <person name="Nielsen K.L."/>
        </authorList>
    </citation>
    <scope>NUCLEOTIDE SEQUENCE</scope>
    <source>
        <strain evidence="6">IBT 17514</strain>
    </source>
</reference>
<dbReference type="GO" id="GO:0008171">
    <property type="term" value="F:O-methyltransferase activity"/>
    <property type="evidence" value="ECO:0007669"/>
    <property type="project" value="InterPro"/>
</dbReference>
<reference evidence="6" key="2">
    <citation type="submission" date="2023-01" db="EMBL/GenBank/DDBJ databases">
        <authorList>
            <person name="Petersen C."/>
        </authorList>
    </citation>
    <scope>NUCLEOTIDE SEQUENCE</scope>
    <source>
        <strain evidence="6">IBT 17514</strain>
    </source>
</reference>
<dbReference type="PANTHER" id="PTHR43712">
    <property type="entry name" value="PUTATIVE (AFU_ORTHOLOGUE AFUA_4G14580)-RELATED"/>
    <property type="match status" value="1"/>
</dbReference>
<dbReference type="PANTHER" id="PTHR43712:SF1">
    <property type="entry name" value="HYPOTHETICAL O-METHYLTRANSFERASE (EUROFUNG)-RELATED"/>
    <property type="match status" value="1"/>
</dbReference>
<dbReference type="PROSITE" id="PS51683">
    <property type="entry name" value="SAM_OMT_II"/>
    <property type="match status" value="1"/>
</dbReference>
<keyword evidence="3" id="KW-0949">S-adenosyl-L-methionine</keyword>
<dbReference type="InterPro" id="IPR016461">
    <property type="entry name" value="COMT-like"/>
</dbReference>
<dbReference type="Gene3D" id="1.10.10.10">
    <property type="entry name" value="Winged helix-like DNA-binding domain superfamily/Winged helix DNA-binding domain"/>
    <property type="match status" value="1"/>
</dbReference>
<dbReference type="SUPFAM" id="SSF53335">
    <property type="entry name" value="S-adenosyl-L-methionine-dependent methyltransferases"/>
    <property type="match status" value="1"/>
</dbReference>
<dbReference type="AlphaFoldDB" id="A0AAD6HDD3"/>
<name>A0AAD6HDD3_9EURO</name>
<protein>
    <recommendedName>
        <fullName evidence="8">O-methyltransferase domain-containing protein</fullName>
    </recommendedName>
</protein>
<feature type="domain" description="O-methyltransferase dimerisation" evidence="5">
    <location>
        <begin position="61"/>
        <end position="150"/>
    </location>
</feature>
<evidence type="ECO:0000259" key="5">
    <source>
        <dbReference type="Pfam" id="PF08100"/>
    </source>
</evidence>
<accession>A0AAD6HDD3</accession>
<dbReference type="SUPFAM" id="SSF46785">
    <property type="entry name" value="Winged helix' DNA-binding domain"/>
    <property type="match status" value="1"/>
</dbReference>
<dbReference type="GO" id="GO:0044550">
    <property type="term" value="P:secondary metabolite biosynthetic process"/>
    <property type="evidence" value="ECO:0007669"/>
    <property type="project" value="UniProtKB-ARBA"/>
</dbReference>
<comment type="caution">
    <text evidence="6">The sequence shown here is derived from an EMBL/GenBank/DDBJ whole genome shotgun (WGS) entry which is preliminary data.</text>
</comment>
<keyword evidence="1" id="KW-0489">Methyltransferase</keyword>
<evidence type="ECO:0000313" key="6">
    <source>
        <dbReference type="EMBL" id="KAJ5709411.1"/>
    </source>
</evidence>
<sequence length="415" mass="46516">MSGELHAIKSLLEDIKSSIERFEATNSEQARVYALEKSLKLTRALEHPKDAIFKLFLSPTQAMAVKIAHDLGVFSILTGAATPVSCERLADQCGANSLLVGSFIFHLNLRPGSQYLNPTLKRIMRALVAMDFAQEHGPRIYSPTPLSEEMTDNKSGSLVDALFVDFAPVVLKMPEFLQETSYQNPEDHLAGPIQYTYNIKMTTFEWLASDRALHERFHNYVQGVRESRPFWVDWFPVQERILDGYSGAPTDSFIVDVAGGSGRDMLALKRKFPNLSGRVILEDLPAVINDIHFHDMGLEKIAHDVFHPQPVEGARVYFLKFILHEFSDDNCIKILQNTIRAMKKGHSKILIEEFILPDENAGLFHSMVDMILMVVGPGIVRTKSRWATIMKSVGLAVNIICHPDGEGPSIIEAEL</sequence>
<evidence type="ECO:0008006" key="8">
    <source>
        <dbReference type="Google" id="ProtNLM"/>
    </source>
</evidence>
<keyword evidence="7" id="KW-1185">Reference proteome</keyword>